<feature type="compositionally biased region" description="Basic and acidic residues" evidence="1">
    <location>
        <begin position="15"/>
        <end position="27"/>
    </location>
</feature>
<sequence length="61" mass="7072">MDEATKVTTKKMSKTQREAEESKRESSDLLTTLLAKSPSPKFDESVKVMELRTNRRRVEKD</sequence>
<organism evidence="2 3">
    <name type="scientific">Sphaeroforma arctica JP610</name>
    <dbReference type="NCBI Taxonomy" id="667725"/>
    <lineage>
        <taxon>Eukaryota</taxon>
        <taxon>Ichthyosporea</taxon>
        <taxon>Ichthyophonida</taxon>
        <taxon>Sphaeroforma</taxon>
    </lineage>
</organism>
<dbReference type="RefSeq" id="XP_014152575.1">
    <property type="nucleotide sequence ID" value="XM_014297100.1"/>
</dbReference>
<protein>
    <submittedName>
        <fullName evidence="2">Uncharacterized protein</fullName>
    </submittedName>
</protein>
<gene>
    <name evidence="2" type="ORF">SARC_08910</name>
</gene>
<dbReference type="GeneID" id="25909414"/>
<accession>A0A0L0FRT6</accession>
<name>A0A0L0FRT6_9EUKA</name>
<dbReference type="Proteomes" id="UP000054560">
    <property type="component" value="Unassembled WGS sequence"/>
</dbReference>
<evidence type="ECO:0000313" key="3">
    <source>
        <dbReference type="Proteomes" id="UP000054560"/>
    </source>
</evidence>
<feature type="region of interest" description="Disordered" evidence="1">
    <location>
        <begin position="1"/>
        <end position="28"/>
    </location>
</feature>
<dbReference type="AlphaFoldDB" id="A0A0L0FRT6"/>
<dbReference type="EMBL" id="KQ242445">
    <property type="protein sequence ID" value="KNC78673.1"/>
    <property type="molecule type" value="Genomic_DNA"/>
</dbReference>
<proteinExistence type="predicted"/>
<evidence type="ECO:0000313" key="2">
    <source>
        <dbReference type="EMBL" id="KNC78673.1"/>
    </source>
</evidence>
<keyword evidence="3" id="KW-1185">Reference proteome</keyword>
<reference evidence="2 3" key="1">
    <citation type="submission" date="2011-02" db="EMBL/GenBank/DDBJ databases">
        <title>The Genome Sequence of Sphaeroforma arctica JP610.</title>
        <authorList>
            <consortium name="The Broad Institute Genome Sequencing Platform"/>
            <person name="Russ C."/>
            <person name="Cuomo C."/>
            <person name="Young S.K."/>
            <person name="Zeng Q."/>
            <person name="Gargeya S."/>
            <person name="Alvarado L."/>
            <person name="Berlin A."/>
            <person name="Chapman S.B."/>
            <person name="Chen Z."/>
            <person name="Freedman E."/>
            <person name="Gellesch M."/>
            <person name="Goldberg J."/>
            <person name="Griggs A."/>
            <person name="Gujja S."/>
            <person name="Heilman E."/>
            <person name="Heiman D."/>
            <person name="Howarth C."/>
            <person name="Mehta T."/>
            <person name="Neiman D."/>
            <person name="Pearson M."/>
            <person name="Roberts A."/>
            <person name="Saif S."/>
            <person name="Shea T."/>
            <person name="Shenoy N."/>
            <person name="Sisk P."/>
            <person name="Stolte C."/>
            <person name="Sykes S."/>
            <person name="White J."/>
            <person name="Yandava C."/>
            <person name="Burger G."/>
            <person name="Gray M.W."/>
            <person name="Holland P.W.H."/>
            <person name="King N."/>
            <person name="Lang F.B.F."/>
            <person name="Roger A.J."/>
            <person name="Ruiz-Trillo I."/>
            <person name="Haas B."/>
            <person name="Nusbaum C."/>
            <person name="Birren B."/>
        </authorList>
    </citation>
    <scope>NUCLEOTIDE SEQUENCE [LARGE SCALE GENOMIC DNA]</scope>
    <source>
        <strain evidence="2 3">JP610</strain>
    </source>
</reference>
<evidence type="ECO:0000256" key="1">
    <source>
        <dbReference type="SAM" id="MobiDB-lite"/>
    </source>
</evidence>